<dbReference type="InterPro" id="IPR029055">
    <property type="entry name" value="Ntn_hydrolases_N"/>
</dbReference>
<dbReference type="Pfam" id="PF01112">
    <property type="entry name" value="Asparaginase_2"/>
    <property type="match status" value="1"/>
</dbReference>
<dbReference type="EMBL" id="PYKK01000775">
    <property type="protein sequence ID" value="TGD41152.1"/>
    <property type="molecule type" value="Genomic_DNA"/>
</dbReference>
<sequence length="143" mass="14680">MNKAVIAIHGGAGAIARAQMSHEQELRYFQALSEIVESGQKMLEAGDSALDVVTEAVRLLEACPLFNAGIGAVYTRDGTHELDACVMDGNTLKAGAVAGVSHVRHPVLAARLVLAHRPQGLMGGEGADTVGGAGGRARVSPAV</sequence>
<dbReference type="Proteomes" id="UP000297989">
    <property type="component" value="Unassembled WGS sequence"/>
</dbReference>
<feature type="non-terminal residue" evidence="1">
    <location>
        <position position="143"/>
    </location>
</feature>
<comment type="caution">
    <text evidence="1">The sequence shown here is derived from an EMBL/GenBank/DDBJ whole genome shotgun (WGS) entry which is preliminary data.</text>
</comment>
<dbReference type="PANTHER" id="PTHR10188">
    <property type="entry name" value="L-ASPARAGINASE"/>
    <property type="match status" value="1"/>
</dbReference>
<reference evidence="1 2" key="1">
    <citation type="submission" date="2018-03" db="EMBL/GenBank/DDBJ databases">
        <title>Non-Typhoidal Salmonella genome sequencing and assembly.</title>
        <authorList>
            <person name="Matchawe C."/>
        </authorList>
    </citation>
    <scope>NUCLEOTIDE SEQUENCE [LARGE SCALE GENOMIC DNA]</scope>
    <source>
        <strain evidence="1 2">8EV</strain>
    </source>
</reference>
<organism evidence="1 2">
    <name type="scientific">Salmonella enterica subsp. enterica serovar Poona</name>
    <dbReference type="NCBI Taxonomy" id="436295"/>
    <lineage>
        <taxon>Bacteria</taxon>
        <taxon>Pseudomonadati</taxon>
        <taxon>Pseudomonadota</taxon>
        <taxon>Gammaproteobacteria</taxon>
        <taxon>Enterobacterales</taxon>
        <taxon>Enterobacteriaceae</taxon>
        <taxon>Salmonella</taxon>
    </lineage>
</organism>
<gene>
    <name evidence="1" type="ORF">C9F10_10855</name>
</gene>
<accession>A0A659SCC4</accession>
<dbReference type="SUPFAM" id="SSF56235">
    <property type="entry name" value="N-terminal nucleophile aminohydrolases (Ntn hydrolases)"/>
    <property type="match status" value="1"/>
</dbReference>
<proteinExistence type="predicted"/>
<dbReference type="GO" id="GO:0016811">
    <property type="term" value="F:hydrolase activity, acting on carbon-nitrogen (but not peptide) bonds, in linear amides"/>
    <property type="evidence" value="ECO:0007669"/>
    <property type="project" value="UniProtKB-ARBA"/>
</dbReference>
<protein>
    <submittedName>
        <fullName evidence="1">Beta-aspartyl-peptidase</fullName>
    </submittedName>
</protein>
<name>A0A659SCC4_SALET</name>
<dbReference type="InterPro" id="IPR000246">
    <property type="entry name" value="Peptidase_T2"/>
</dbReference>
<evidence type="ECO:0000313" key="2">
    <source>
        <dbReference type="Proteomes" id="UP000297989"/>
    </source>
</evidence>
<dbReference type="AlphaFoldDB" id="A0A659SCC4"/>
<evidence type="ECO:0000313" key="1">
    <source>
        <dbReference type="EMBL" id="TGD41152.1"/>
    </source>
</evidence>
<dbReference type="PANTHER" id="PTHR10188:SF6">
    <property type="entry name" value="N(4)-(BETA-N-ACETYLGLUCOSAMINYL)-L-ASPARAGINASE"/>
    <property type="match status" value="1"/>
</dbReference>